<dbReference type="EMBL" id="JABBWD010000039">
    <property type="protein sequence ID" value="KAG1774763.1"/>
    <property type="molecule type" value="Genomic_DNA"/>
</dbReference>
<evidence type="ECO:0000256" key="1">
    <source>
        <dbReference type="SAM" id="MobiDB-lite"/>
    </source>
</evidence>
<reference evidence="2" key="1">
    <citation type="journal article" date="2020" name="New Phytol.">
        <title>Comparative genomics reveals dynamic genome evolution in host specialist ectomycorrhizal fungi.</title>
        <authorList>
            <person name="Lofgren L.A."/>
            <person name="Nguyen N.H."/>
            <person name="Vilgalys R."/>
            <person name="Ruytinx J."/>
            <person name="Liao H.L."/>
            <person name="Branco S."/>
            <person name="Kuo A."/>
            <person name="LaButti K."/>
            <person name="Lipzen A."/>
            <person name="Andreopoulos W."/>
            <person name="Pangilinan J."/>
            <person name="Riley R."/>
            <person name="Hundley H."/>
            <person name="Na H."/>
            <person name="Barry K."/>
            <person name="Grigoriev I.V."/>
            <person name="Stajich J.E."/>
            <person name="Kennedy P.G."/>
        </authorList>
    </citation>
    <scope>NUCLEOTIDE SEQUENCE</scope>
    <source>
        <strain evidence="2">DOB743</strain>
    </source>
</reference>
<proteinExistence type="predicted"/>
<evidence type="ECO:0000313" key="3">
    <source>
        <dbReference type="Proteomes" id="UP000714275"/>
    </source>
</evidence>
<feature type="compositionally biased region" description="Acidic residues" evidence="1">
    <location>
        <begin position="19"/>
        <end position="32"/>
    </location>
</feature>
<accession>A0A9P6ZQT2</accession>
<evidence type="ECO:0000313" key="2">
    <source>
        <dbReference type="EMBL" id="KAG1774763.1"/>
    </source>
</evidence>
<dbReference type="Proteomes" id="UP000714275">
    <property type="component" value="Unassembled WGS sequence"/>
</dbReference>
<name>A0A9P6ZQT2_9AGAM</name>
<comment type="caution">
    <text evidence="2">The sequence shown here is derived from an EMBL/GenBank/DDBJ whole genome shotgun (WGS) entry which is preliminary data.</text>
</comment>
<gene>
    <name evidence="2" type="ORF">EV702DRAFT_484400</name>
</gene>
<sequence>MDQLFHQSPPKYRTVPVSDSEEDSDEDEYGYGVEPDDVWLSNSIKTCIAQIEEEMDLEAGTLQKCITILYDNTELDEEDPRSTESNVRIYSPTTPMYIDVHFQYHCRARMSEIEWFYSLGYKIQRRPPAMAGNVNAIDKELGHGGPQDMHAHNGWQSLCWGYYDDSNGNYGKRWRRVECGKVELYEEGVVDVYETLFGDLERPAASDAEAMLAYRRSLVRGIRLLLAAVGLSYKVACTDDEIDVEPRDLMLEGLSDRWVGRGIRNSCGLRLTRDAEKVRKGAQERQEEAKGYNNPSDDSEDGEHDGSEDDEPSDQEEDEDEEVDDDDGF</sequence>
<dbReference type="OrthoDB" id="3012326at2759"/>
<feature type="region of interest" description="Disordered" evidence="1">
    <location>
        <begin position="1"/>
        <end position="32"/>
    </location>
</feature>
<dbReference type="AlphaFoldDB" id="A0A9P6ZQT2"/>
<keyword evidence="3" id="KW-1185">Reference proteome</keyword>
<organism evidence="2 3">
    <name type="scientific">Suillus placidus</name>
    <dbReference type="NCBI Taxonomy" id="48579"/>
    <lineage>
        <taxon>Eukaryota</taxon>
        <taxon>Fungi</taxon>
        <taxon>Dikarya</taxon>
        <taxon>Basidiomycota</taxon>
        <taxon>Agaricomycotina</taxon>
        <taxon>Agaricomycetes</taxon>
        <taxon>Agaricomycetidae</taxon>
        <taxon>Boletales</taxon>
        <taxon>Suillineae</taxon>
        <taxon>Suillaceae</taxon>
        <taxon>Suillus</taxon>
    </lineage>
</organism>
<feature type="compositionally biased region" description="Acidic residues" evidence="1">
    <location>
        <begin position="297"/>
        <end position="329"/>
    </location>
</feature>
<feature type="compositionally biased region" description="Basic and acidic residues" evidence="1">
    <location>
        <begin position="275"/>
        <end position="290"/>
    </location>
</feature>
<protein>
    <submittedName>
        <fullName evidence="2">Uncharacterized protein</fullName>
    </submittedName>
</protein>
<feature type="region of interest" description="Disordered" evidence="1">
    <location>
        <begin position="275"/>
        <end position="329"/>
    </location>
</feature>